<keyword evidence="4" id="KW-0645">Protease</keyword>
<gene>
    <name evidence="10" type="ORF">AWRI3579_g1529</name>
</gene>
<feature type="region of interest" description="Disordered" evidence="8">
    <location>
        <begin position="1"/>
        <end position="96"/>
    </location>
</feature>
<evidence type="ECO:0000313" key="11">
    <source>
        <dbReference type="Proteomes" id="UP000095728"/>
    </source>
</evidence>
<organism evidence="10 11">
    <name type="scientific">Hanseniaspora osmophila</name>
    <dbReference type="NCBI Taxonomy" id="56408"/>
    <lineage>
        <taxon>Eukaryota</taxon>
        <taxon>Fungi</taxon>
        <taxon>Dikarya</taxon>
        <taxon>Ascomycota</taxon>
        <taxon>Saccharomycotina</taxon>
        <taxon>Saccharomycetes</taxon>
        <taxon>Saccharomycodales</taxon>
        <taxon>Saccharomycodaceae</taxon>
        <taxon>Hanseniaspora</taxon>
    </lineage>
</organism>
<dbReference type="PANTHER" id="PTHR21646:SF24">
    <property type="entry name" value="UBIQUITIN CARBOXYL-TERMINAL HYDROLASE"/>
    <property type="match status" value="1"/>
</dbReference>
<dbReference type="EC" id="3.4.19.12" evidence="3"/>
<keyword evidence="7" id="KW-0788">Thiol protease</keyword>
<evidence type="ECO:0000256" key="6">
    <source>
        <dbReference type="ARBA" id="ARBA00022801"/>
    </source>
</evidence>
<comment type="caution">
    <text evidence="10">The sequence shown here is derived from an EMBL/GenBank/DDBJ whole genome shotgun (WGS) entry which is preliminary data.</text>
</comment>
<dbReference type="SUPFAM" id="SSF143791">
    <property type="entry name" value="DUSP-like"/>
    <property type="match status" value="1"/>
</dbReference>
<dbReference type="InterPro" id="IPR001394">
    <property type="entry name" value="Peptidase_C19_UCH"/>
</dbReference>
<dbReference type="PROSITE" id="PS50235">
    <property type="entry name" value="USP_3"/>
    <property type="match status" value="1"/>
</dbReference>
<dbReference type="PROSITE" id="PS00972">
    <property type="entry name" value="USP_1"/>
    <property type="match status" value="1"/>
</dbReference>
<comment type="similarity">
    <text evidence="2">Belongs to the peptidase C19 family.</text>
</comment>
<feature type="region of interest" description="Disordered" evidence="8">
    <location>
        <begin position="1172"/>
        <end position="1212"/>
    </location>
</feature>
<evidence type="ECO:0000256" key="7">
    <source>
        <dbReference type="ARBA" id="ARBA00022807"/>
    </source>
</evidence>
<keyword evidence="6 10" id="KW-0378">Hydrolase</keyword>
<dbReference type="InterPro" id="IPR038765">
    <property type="entry name" value="Papain-like_cys_pep_sf"/>
</dbReference>
<protein>
    <recommendedName>
        <fullName evidence="3">ubiquitinyl hydrolase 1</fullName>
        <ecNumber evidence="3">3.4.19.12</ecNumber>
    </recommendedName>
</protein>
<dbReference type="InterPro" id="IPR018200">
    <property type="entry name" value="USP_CS"/>
</dbReference>
<evidence type="ECO:0000256" key="3">
    <source>
        <dbReference type="ARBA" id="ARBA00012759"/>
    </source>
</evidence>
<dbReference type="Gene3D" id="3.90.70.10">
    <property type="entry name" value="Cysteine proteinases"/>
    <property type="match status" value="2"/>
</dbReference>
<name>A0A1E5RJ09_9ASCO</name>
<dbReference type="GO" id="GO:0004843">
    <property type="term" value="F:cysteine-type deubiquitinase activity"/>
    <property type="evidence" value="ECO:0007669"/>
    <property type="project" value="UniProtKB-EC"/>
</dbReference>
<dbReference type="OrthoDB" id="292964at2759"/>
<feature type="compositionally biased region" description="Polar residues" evidence="8">
    <location>
        <begin position="71"/>
        <end position="91"/>
    </location>
</feature>
<dbReference type="Proteomes" id="UP000095728">
    <property type="component" value="Unassembled WGS sequence"/>
</dbReference>
<evidence type="ECO:0000256" key="5">
    <source>
        <dbReference type="ARBA" id="ARBA00022786"/>
    </source>
</evidence>
<proteinExistence type="inferred from homology"/>
<accession>A0A1E5RJ09</accession>
<dbReference type="GO" id="GO:0006508">
    <property type="term" value="P:proteolysis"/>
    <property type="evidence" value="ECO:0007669"/>
    <property type="project" value="UniProtKB-KW"/>
</dbReference>
<dbReference type="InterPro" id="IPR050185">
    <property type="entry name" value="Ub_carboxyl-term_hydrolase"/>
</dbReference>
<evidence type="ECO:0000256" key="2">
    <source>
        <dbReference type="ARBA" id="ARBA00009085"/>
    </source>
</evidence>
<dbReference type="EMBL" id="LPNM01000006">
    <property type="protein sequence ID" value="OEJ86543.1"/>
    <property type="molecule type" value="Genomic_DNA"/>
</dbReference>
<reference evidence="11" key="1">
    <citation type="journal article" date="2016" name="Genome Announc.">
        <title>Genome sequences of three species of Hanseniaspora isolated from spontaneous wine fermentations.</title>
        <authorList>
            <person name="Sternes P.R."/>
            <person name="Lee D."/>
            <person name="Kutyna D.R."/>
            <person name="Borneman A.R."/>
        </authorList>
    </citation>
    <scope>NUCLEOTIDE SEQUENCE [LARGE SCALE GENOMIC DNA]</scope>
    <source>
        <strain evidence="11">AWRI3579</strain>
    </source>
</reference>
<dbReference type="PANTHER" id="PTHR21646">
    <property type="entry name" value="UBIQUITIN CARBOXYL-TERMINAL HYDROLASE"/>
    <property type="match status" value="1"/>
</dbReference>
<feature type="compositionally biased region" description="Polar residues" evidence="8">
    <location>
        <begin position="1241"/>
        <end position="1270"/>
    </location>
</feature>
<dbReference type="Pfam" id="PF00443">
    <property type="entry name" value="UCH"/>
    <property type="match status" value="1"/>
</dbReference>
<dbReference type="CDD" id="cd02674">
    <property type="entry name" value="Peptidase_C19R"/>
    <property type="match status" value="1"/>
</dbReference>
<dbReference type="GO" id="GO:0016579">
    <property type="term" value="P:protein deubiquitination"/>
    <property type="evidence" value="ECO:0007669"/>
    <property type="project" value="InterPro"/>
</dbReference>
<feature type="region of interest" description="Disordered" evidence="8">
    <location>
        <begin position="1228"/>
        <end position="1313"/>
    </location>
</feature>
<evidence type="ECO:0000256" key="8">
    <source>
        <dbReference type="SAM" id="MobiDB-lite"/>
    </source>
</evidence>
<evidence type="ECO:0000259" key="9">
    <source>
        <dbReference type="PROSITE" id="PS50235"/>
    </source>
</evidence>
<feature type="domain" description="USP" evidence="9">
    <location>
        <begin position="408"/>
        <end position="1130"/>
    </location>
</feature>
<dbReference type="STRING" id="56408.A0A1E5RJ09"/>
<dbReference type="InterPro" id="IPR035927">
    <property type="entry name" value="DUSP-like_sf"/>
</dbReference>
<evidence type="ECO:0000313" key="10">
    <source>
        <dbReference type="EMBL" id="OEJ86543.1"/>
    </source>
</evidence>
<sequence>MLVSNDTEQSNEHPEQTSYGDSSIPEQHSAAPPLPARPHAINTTMFSSQYNQSSGSAEPEFENIEVPMSDAQMTTRQTSKGESFAPYNTHQPDLVSVTADNDDDLYESDLAPLANTLDDTESTSASDPAESQEQIISKELPSLETQREIILRLYQQDLLERKAGDSIFIVPNQWFAAFWSGNEPALFEDPYAYLGSIDVEPFFVDCDNFLFKDRSVLYPVCKSIIMKLAEWYGVQNNIACTYLIENPEYDPANDVPSAKLMVDWDWLDFYLFLFFEEAVQTMNKTPIRIRLSKALTIGSILEKCKAFLLDHENLQFEKAKTRFWLHLLDETTVSSNDLQEYSDNFVLLPPMFAKMKNKSPIKPKNCSQSLEALSSTQPLFIIAEIKQKEHWPSNYYIYNKPALATGTKGLNNLGNTCYMNSALQCLAHIPEFEEYFKDQCYKSELNLENPLGYEGKVATSFGELVSNLFSPNTPSVVAYTPRYFKSCIGYCNSMFQGYQQQDSQEFITFLLDGLHEDLNRVLKKPYVEKAELEPGFDINDSQLIEKLATKAWHDHKLRNDSIILDLFVGMYKSTLTCPSCNNVSLTFDPYNDLSLPLPVQSFWTTTVLIFPLNHFPIYMEVELDKKSVYQDLKQYVAKKLNRDPATLLGYECFNNQIYKSYDAPGSDASYLPLSDLIGTQDTAVFVEVAPMEKGDLLVPVFSTFREPGAAHGKFFGYPTFINFKKEENLSLGKIKYKILKTMESLTGLEICVPFDKSKNAETYSQYQAKTKALIENEHFELKAEDLGFFDKEYDFWKLEYNNFCKIKIISAPSANSTLDDDLYPEMWSPSNTFNPNDGTDLSSLTNPVLSSLYSGDGCSMTVDKLSLDSSGENEHDTNYTGSTLEKQNSHTLADASCDIAAEPEITGDGVANSAVRTSEPLETGSEITFRPIITGNAVIVVEWDNVSEATAQNFSWNHPKEFVNKELIEIKEKRLADGQKTITLDACLEKFSKPEVLAASEAWYCPKCKKPTQAVKQIELWSTPDILLVHLKRFQNQSSFSDKISDTVEFPIDDFDISPYLAHLDPKTQHLYELFAVDNHYGGLGGGHYTAYVKNCVDNKWYYFNDSRVSEADPKDSIAGSAYLLFYRRKTSSLLGGETTRKLLEVGRKQAKDEHENFMKAQLKLYETTKSDLEEEFEESGDADGSSESEDDVASNGDEKGNSNAHNMDNEENIKNHHQVPILSERNILESSGVATDKANSEQPTNHTIGTPISLSSMDESSRNASSLELNNEVDIERRATNPLPVGNENGDTESSNNERRKIRLISKMSENE</sequence>
<evidence type="ECO:0000256" key="1">
    <source>
        <dbReference type="ARBA" id="ARBA00000707"/>
    </source>
</evidence>
<feature type="compositionally biased region" description="Polar residues" evidence="8">
    <location>
        <begin position="41"/>
        <end position="56"/>
    </location>
</feature>
<feature type="compositionally biased region" description="Polar residues" evidence="8">
    <location>
        <begin position="16"/>
        <end position="26"/>
    </location>
</feature>
<dbReference type="FunCoup" id="A0A1E5RJ09">
    <property type="interactions" value="867"/>
</dbReference>
<evidence type="ECO:0000256" key="4">
    <source>
        <dbReference type="ARBA" id="ARBA00022670"/>
    </source>
</evidence>
<keyword evidence="5" id="KW-0833">Ubl conjugation pathway</keyword>
<comment type="catalytic activity">
    <reaction evidence="1">
        <text>Thiol-dependent hydrolysis of ester, thioester, amide, peptide and isopeptide bonds formed by the C-terminal Gly of ubiquitin (a 76-residue protein attached to proteins as an intracellular targeting signal).</text>
        <dbReference type="EC" id="3.4.19.12"/>
    </reaction>
</comment>
<dbReference type="InterPro" id="IPR028889">
    <property type="entry name" value="USP"/>
</dbReference>
<dbReference type="SUPFAM" id="SSF54001">
    <property type="entry name" value="Cysteine proteinases"/>
    <property type="match status" value="1"/>
</dbReference>
<keyword evidence="11" id="KW-1185">Reference proteome</keyword>
<dbReference type="PROSITE" id="PS00973">
    <property type="entry name" value="USP_2"/>
    <property type="match status" value="1"/>
</dbReference>
<feature type="compositionally biased region" description="Acidic residues" evidence="8">
    <location>
        <begin position="1173"/>
        <end position="1193"/>
    </location>
</feature>
<dbReference type="InParanoid" id="A0A1E5RJ09"/>